<dbReference type="InterPro" id="IPR016179">
    <property type="entry name" value="Insulin-like"/>
</dbReference>
<dbReference type="InterPro" id="IPR036438">
    <property type="entry name" value="Insulin-like_sf"/>
</dbReference>
<feature type="signal peptide" evidence="3">
    <location>
        <begin position="1"/>
        <end position="25"/>
    </location>
</feature>
<accession>A0AAJ6YNI5</accession>
<dbReference type="SUPFAM" id="SSF56994">
    <property type="entry name" value="Insulin-like"/>
    <property type="match status" value="1"/>
</dbReference>
<keyword evidence="5" id="KW-1185">Reference proteome</keyword>
<dbReference type="GO" id="GO:0005179">
    <property type="term" value="F:hormone activity"/>
    <property type="evidence" value="ECO:0007669"/>
    <property type="project" value="InterPro"/>
</dbReference>
<name>A0AAJ6YNI5_9HYME</name>
<dbReference type="GO" id="GO:0005576">
    <property type="term" value="C:extracellular region"/>
    <property type="evidence" value="ECO:0007669"/>
    <property type="project" value="InterPro"/>
</dbReference>
<dbReference type="Proteomes" id="UP000695007">
    <property type="component" value="Unplaced"/>
</dbReference>
<organism evidence="5 6">
    <name type="scientific">Ceratosolen solmsi marchali</name>
    <dbReference type="NCBI Taxonomy" id="326594"/>
    <lineage>
        <taxon>Eukaryota</taxon>
        <taxon>Metazoa</taxon>
        <taxon>Ecdysozoa</taxon>
        <taxon>Arthropoda</taxon>
        <taxon>Hexapoda</taxon>
        <taxon>Insecta</taxon>
        <taxon>Pterygota</taxon>
        <taxon>Neoptera</taxon>
        <taxon>Endopterygota</taxon>
        <taxon>Hymenoptera</taxon>
        <taxon>Apocrita</taxon>
        <taxon>Proctotrupomorpha</taxon>
        <taxon>Chalcidoidea</taxon>
        <taxon>Agaonidae</taxon>
        <taxon>Agaoninae</taxon>
        <taxon>Ceratosolen</taxon>
    </lineage>
</organism>
<dbReference type="KEGG" id="csol:105364979"/>
<feature type="chain" id="PRO_5042466960" evidence="3">
    <location>
        <begin position="26"/>
        <end position="130"/>
    </location>
</feature>
<dbReference type="AlphaFoldDB" id="A0AAJ6YNI5"/>
<gene>
    <name evidence="6" type="primary">LOC105364979</name>
</gene>
<evidence type="ECO:0000259" key="4">
    <source>
        <dbReference type="Pfam" id="PF00049"/>
    </source>
</evidence>
<evidence type="ECO:0000313" key="5">
    <source>
        <dbReference type="Proteomes" id="UP000695007"/>
    </source>
</evidence>
<reference evidence="6" key="1">
    <citation type="submission" date="2025-08" db="UniProtKB">
        <authorList>
            <consortium name="RefSeq"/>
        </authorList>
    </citation>
    <scope>IDENTIFICATION</scope>
</reference>
<evidence type="ECO:0000256" key="2">
    <source>
        <dbReference type="ARBA" id="ARBA00022729"/>
    </source>
</evidence>
<dbReference type="RefSeq" id="XP_011501326.1">
    <property type="nucleotide sequence ID" value="XM_011503024.1"/>
</dbReference>
<protein>
    <submittedName>
        <fullName evidence="6">LIRP-like</fullName>
    </submittedName>
</protein>
<dbReference type="GeneID" id="105364979"/>
<dbReference type="Pfam" id="PF00049">
    <property type="entry name" value="Insulin"/>
    <property type="match status" value="1"/>
</dbReference>
<evidence type="ECO:0000313" key="6">
    <source>
        <dbReference type="RefSeq" id="XP_011501326.1"/>
    </source>
</evidence>
<feature type="domain" description="Insulin-like" evidence="4">
    <location>
        <begin position="41"/>
        <end position="115"/>
    </location>
</feature>
<keyword evidence="2 3" id="KW-0732">Signal</keyword>
<dbReference type="Gene3D" id="1.10.100.10">
    <property type="entry name" value="Insulin-like"/>
    <property type="match status" value="1"/>
</dbReference>
<evidence type="ECO:0000256" key="3">
    <source>
        <dbReference type="SAM" id="SignalP"/>
    </source>
</evidence>
<proteinExistence type="predicted"/>
<sequence length="130" mass="14545">MSTYRLSSLATLALLGLIVGQLAIAQSDIYQYEEKRQGASKYCGKHLSNMLQLVCHGLYNSMFKKSGQEMEMEDYPFAYEDSYPFRSRASANAMLGRFGGSRFRRNTRGVHDECNIGESSGTARHLNGTV</sequence>
<keyword evidence="1" id="KW-0165">Cleavage on pair of basic residues</keyword>
<evidence type="ECO:0000256" key="1">
    <source>
        <dbReference type="ARBA" id="ARBA00022685"/>
    </source>
</evidence>